<dbReference type="Gene3D" id="3.40.50.620">
    <property type="entry name" value="HUPs"/>
    <property type="match status" value="1"/>
</dbReference>
<evidence type="ECO:0000256" key="5">
    <source>
        <dbReference type="ARBA" id="ARBA00022833"/>
    </source>
</evidence>
<comment type="similarity">
    <text evidence="7">Belongs to the QueC family.</text>
</comment>
<dbReference type="CDD" id="cd01995">
    <property type="entry name" value="QueC-like"/>
    <property type="match status" value="1"/>
</dbReference>
<accession>A0A6M3IPZ0</accession>
<dbReference type="EC" id="6.3.4.20" evidence="8"/>
<evidence type="ECO:0000313" key="11">
    <source>
        <dbReference type="EMBL" id="QJA80487.1"/>
    </source>
</evidence>
<evidence type="ECO:0000256" key="6">
    <source>
        <dbReference type="ARBA" id="ARBA00022840"/>
    </source>
</evidence>
<dbReference type="NCBIfam" id="TIGR00364">
    <property type="entry name" value="7-cyano-7-deazaguanine synthase QueC"/>
    <property type="match status" value="1"/>
</dbReference>
<evidence type="ECO:0000256" key="9">
    <source>
        <dbReference type="ARBA" id="ARBA00047890"/>
    </source>
</evidence>
<evidence type="ECO:0000256" key="8">
    <source>
        <dbReference type="ARBA" id="ARBA00039149"/>
    </source>
</evidence>
<dbReference type="HAMAP" id="MF_01633">
    <property type="entry name" value="QueC"/>
    <property type="match status" value="1"/>
</dbReference>
<evidence type="ECO:0000256" key="7">
    <source>
        <dbReference type="ARBA" id="ARBA00037993"/>
    </source>
</evidence>
<keyword evidence="6" id="KW-0067">ATP-binding</keyword>
<dbReference type="AlphaFoldDB" id="A0A6M3IPZ0"/>
<keyword evidence="4" id="KW-0547">Nucleotide-binding</keyword>
<dbReference type="PIRSF" id="PIRSF006293">
    <property type="entry name" value="ExsB"/>
    <property type="match status" value="1"/>
</dbReference>
<evidence type="ECO:0000256" key="1">
    <source>
        <dbReference type="ARBA" id="ARBA00005061"/>
    </source>
</evidence>
<dbReference type="Pfam" id="PF06508">
    <property type="entry name" value="QueC"/>
    <property type="match status" value="1"/>
</dbReference>
<dbReference type="GO" id="GO:0046872">
    <property type="term" value="F:metal ion binding"/>
    <property type="evidence" value="ECO:0007669"/>
    <property type="project" value="UniProtKB-KW"/>
</dbReference>
<keyword evidence="2" id="KW-0436">Ligase</keyword>
<sequence length="216" mass="24027">MSEALVLFSGGQDSTICLFWAKKMFSKVRTVSFEYGQRHWEQEKAAQDIISKSAEVEKHFLPIYAFQLIGGSALTGEGEVSDSWRGLPASFVPGRNAVMLSLAASLAYTLKINNLVGGMCETDYSGYPDCRREFIDAMEEALSFGLQYRINIYTPLMRLTKAESIKLAMTFPQCYEALAHSHTCYEGVRPPCGECPACKLRAKGFKEAGVKDPIYD</sequence>
<evidence type="ECO:0000256" key="4">
    <source>
        <dbReference type="ARBA" id="ARBA00022741"/>
    </source>
</evidence>
<proteinExistence type="inferred from homology"/>
<dbReference type="GO" id="GO:0016874">
    <property type="term" value="F:ligase activity"/>
    <property type="evidence" value="ECO:0007669"/>
    <property type="project" value="UniProtKB-KW"/>
</dbReference>
<evidence type="ECO:0000313" key="10">
    <source>
        <dbReference type="EMBL" id="QJA59358.1"/>
    </source>
</evidence>
<dbReference type="InterPro" id="IPR018317">
    <property type="entry name" value="QueC"/>
</dbReference>
<comment type="pathway">
    <text evidence="1">Purine metabolism; 7-cyano-7-deazaguanine biosynthesis.</text>
</comment>
<name>A0A6M3IPZ0_9ZZZZ</name>
<keyword evidence="5" id="KW-0862">Zinc</keyword>
<protein>
    <recommendedName>
        <fullName evidence="8">7-cyano-7-deazaguanine synthase</fullName>
        <ecNumber evidence="8">6.3.4.20</ecNumber>
    </recommendedName>
</protein>
<dbReference type="EMBL" id="MT142424">
    <property type="protein sequence ID" value="QJA80487.1"/>
    <property type="molecule type" value="Genomic_DNA"/>
</dbReference>
<dbReference type="SUPFAM" id="SSF52402">
    <property type="entry name" value="Adenine nucleotide alpha hydrolases-like"/>
    <property type="match status" value="1"/>
</dbReference>
<dbReference type="InterPro" id="IPR014729">
    <property type="entry name" value="Rossmann-like_a/b/a_fold"/>
</dbReference>
<comment type="catalytic activity">
    <reaction evidence="9">
        <text>7-carboxy-7-carbaguanine + NH4(+) + 2 ATP = 7-cyano-7-carbaguanine + 2 AMP + 2 diphosphate + 2 H(+)</text>
        <dbReference type="Rhea" id="RHEA:27982"/>
        <dbReference type="ChEBI" id="CHEBI:15378"/>
        <dbReference type="ChEBI" id="CHEBI:28938"/>
        <dbReference type="ChEBI" id="CHEBI:30616"/>
        <dbReference type="ChEBI" id="CHEBI:33019"/>
        <dbReference type="ChEBI" id="CHEBI:45075"/>
        <dbReference type="ChEBI" id="CHEBI:61036"/>
        <dbReference type="ChEBI" id="CHEBI:456215"/>
        <dbReference type="EC" id="6.3.4.20"/>
    </reaction>
</comment>
<evidence type="ECO:0000256" key="2">
    <source>
        <dbReference type="ARBA" id="ARBA00022598"/>
    </source>
</evidence>
<keyword evidence="3" id="KW-0479">Metal-binding</keyword>
<dbReference type="EMBL" id="MT141366">
    <property type="protein sequence ID" value="QJA59358.1"/>
    <property type="molecule type" value="Genomic_DNA"/>
</dbReference>
<dbReference type="PANTHER" id="PTHR42914:SF1">
    <property type="entry name" value="7-CYANO-7-DEAZAGUANINE SYNTHASE"/>
    <property type="match status" value="1"/>
</dbReference>
<evidence type="ECO:0000256" key="3">
    <source>
        <dbReference type="ARBA" id="ARBA00022723"/>
    </source>
</evidence>
<organism evidence="10">
    <name type="scientific">viral metagenome</name>
    <dbReference type="NCBI Taxonomy" id="1070528"/>
    <lineage>
        <taxon>unclassified sequences</taxon>
        <taxon>metagenomes</taxon>
        <taxon>organismal metagenomes</taxon>
    </lineage>
</organism>
<dbReference type="PANTHER" id="PTHR42914">
    <property type="entry name" value="7-CYANO-7-DEAZAGUANINE SYNTHASE"/>
    <property type="match status" value="1"/>
</dbReference>
<dbReference type="GO" id="GO:0005524">
    <property type="term" value="F:ATP binding"/>
    <property type="evidence" value="ECO:0007669"/>
    <property type="project" value="UniProtKB-KW"/>
</dbReference>
<gene>
    <name evidence="11" type="ORF">MM415A00708_0010</name>
    <name evidence="10" type="ORF">MM415B01304_0014</name>
</gene>
<reference evidence="10" key="1">
    <citation type="submission" date="2020-03" db="EMBL/GenBank/DDBJ databases">
        <title>The deep terrestrial virosphere.</title>
        <authorList>
            <person name="Holmfeldt K."/>
            <person name="Nilsson E."/>
            <person name="Simone D."/>
            <person name="Lopez-Fernandez M."/>
            <person name="Wu X."/>
            <person name="de Brujin I."/>
            <person name="Lundin D."/>
            <person name="Andersson A."/>
            <person name="Bertilsson S."/>
            <person name="Dopson M."/>
        </authorList>
    </citation>
    <scope>NUCLEOTIDE SEQUENCE</scope>
    <source>
        <strain evidence="11">MM415A00708</strain>
        <strain evidence="10">MM415B01304</strain>
    </source>
</reference>